<sequence length="195" mass="23231">MFLRRVAYLYKSFQNTQKQSFSFFNNQISDKYGKKCCRYHQDGKPLAPQKVEQIKNSISDFVKGWNLNEDKTRLIRYFYIEDYIMAVQFLKDVAKIDALNFQNCPSFSLQKGELLTLELYSPPLNGLSQLDFQLAMKINEMNLDEYFLIPIEKPEDYKRQVQMAKMKKQNELIQKQLEDDFNKINNKFQKESQQA</sequence>
<dbReference type="GeneID" id="7842700"/>
<dbReference type="InterPro" id="IPR036428">
    <property type="entry name" value="PCD_sf"/>
</dbReference>
<evidence type="ECO:0000313" key="6">
    <source>
        <dbReference type="EMBL" id="EAS03311.1"/>
    </source>
</evidence>
<dbReference type="EMBL" id="GG662495">
    <property type="protein sequence ID" value="EAS03311.1"/>
    <property type="molecule type" value="Genomic_DNA"/>
</dbReference>
<gene>
    <name evidence="6" type="ORF">TTHERM_00537460</name>
</gene>
<comment type="similarity">
    <text evidence="2">Belongs to the pterin-4-alpha-carbinolamine dehydratase family.</text>
</comment>
<evidence type="ECO:0000256" key="4">
    <source>
        <dbReference type="ARBA" id="ARBA00023239"/>
    </source>
</evidence>
<dbReference type="GO" id="GO:0008124">
    <property type="term" value="F:4-alpha-hydroxytetrahydrobiopterin dehydratase activity"/>
    <property type="evidence" value="ECO:0007669"/>
    <property type="project" value="UniProtKB-EC"/>
</dbReference>
<dbReference type="STRING" id="312017.I7MHV4"/>
<dbReference type="PANTHER" id="PTHR12599">
    <property type="entry name" value="PTERIN-4-ALPHA-CARBINOLAMINE DEHYDRATASE"/>
    <property type="match status" value="1"/>
</dbReference>
<dbReference type="AlphaFoldDB" id="I7MHV4"/>
<protein>
    <recommendedName>
        <fullName evidence="3">4a-hydroxytetrahydrobiopterin dehydratase</fullName>
        <ecNumber evidence="3">4.2.1.96</ecNumber>
    </recommendedName>
    <alternativeName>
        <fullName evidence="5">4-alpha-hydroxy-tetrahydropterin dehydratase</fullName>
    </alternativeName>
</protein>
<dbReference type="InterPro" id="IPR001533">
    <property type="entry name" value="Pterin_deHydtase"/>
</dbReference>
<dbReference type="GO" id="GO:0006729">
    <property type="term" value="P:tetrahydrobiopterin biosynthetic process"/>
    <property type="evidence" value="ECO:0007669"/>
    <property type="project" value="InterPro"/>
</dbReference>
<dbReference type="SUPFAM" id="SSF55248">
    <property type="entry name" value="PCD-like"/>
    <property type="match status" value="1"/>
</dbReference>
<dbReference type="OrthoDB" id="277398at2759"/>
<reference evidence="7" key="1">
    <citation type="journal article" date="2006" name="PLoS Biol.">
        <title>Macronuclear genome sequence of the ciliate Tetrahymena thermophila, a model eukaryote.</title>
        <authorList>
            <person name="Eisen J.A."/>
            <person name="Coyne R.S."/>
            <person name="Wu M."/>
            <person name="Wu D."/>
            <person name="Thiagarajan M."/>
            <person name="Wortman J.R."/>
            <person name="Badger J.H."/>
            <person name="Ren Q."/>
            <person name="Amedeo P."/>
            <person name="Jones K.M."/>
            <person name="Tallon L.J."/>
            <person name="Delcher A.L."/>
            <person name="Salzberg S.L."/>
            <person name="Silva J.C."/>
            <person name="Haas B.J."/>
            <person name="Majoros W.H."/>
            <person name="Farzad M."/>
            <person name="Carlton J.M."/>
            <person name="Smith R.K. Jr."/>
            <person name="Garg J."/>
            <person name="Pearlman R.E."/>
            <person name="Karrer K.M."/>
            <person name="Sun L."/>
            <person name="Manning G."/>
            <person name="Elde N.C."/>
            <person name="Turkewitz A.P."/>
            <person name="Asai D.J."/>
            <person name="Wilkes D.E."/>
            <person name="Wang Y."/>
            <person name="Cai H."/>
            <person name="Collins K."/>
            <person name="Stewart B.A."/>
            <person name="Lee S.R."/>
            <person name="Wilamowska K."/>
            <person name="Weinberg Z."/>
            <person name="Ruzzo W.L."/>
            <person name="Wloga D."/>
            <person name="Gaertig J."/>
            <person name="Frankel J."/>
            <person name="Tsao C.-C."/>
            <person name="Gorovsky M.A."/>
            <person name="Keeling P.J."/>
            <person name="Waller R.F."/>
            <person name="Patron N.J."/>
            <person name="Cherry J.M."/>
            <person name="Stover N.A."/>
            <person name="Krieger C.J."/>
            <person name="del Toro C."/>
            <person name="Ryder H.F."/>
            <person name="Williamson S.C."/>
            <person name="Barbeau R.A."/>
            <person name="Hamilton E.P."/>
            <person name="Orias E."/>
        </authorList>
    </citation>
    <scope>NUCLEOTIDE SEQUENCE [LARGE SCALE GENOMIC DNA]</scope>
    <source>
        <strain evidence="7">SB210</strain>
    </source>
</reference>
<dbReference type="Proteomes" id="UP000009168">
    <property type="component" value="Unassembled WGS sequence"/>
</dbReference>
<dbReference type="PANTHER" id="PTHR12599:SF0">
    <property type="entry name" value="PTERIN-4-ALPHA-CARBINOLAMINE DEHYDRATASE"/>
    <property type="match status" value="1"/>
</dbReference>
<keyword evidence="7" id="KW-1185">Reference proteome</keyword>
<accession>I7MHV4</accession>
<dbReference type="RefSeq" id="XP_001023556.1">
    <property type="nucleotide sequence ID" value="XM_001023556.1"/>
</dbReference>
<keyword evidence="4" id="KW-0456">Lyase</keyword>
<dbReference type="Pfam" id="PF01329">
    <property type="entry name" value="Pterin_4a"/>
    <property type="match status" value="1"/>
</dbReference>
<dbReference type="KEGG" id="tet:TTHERM_00537460"/>
<dbReference type="EC" id="4.2.1.96" evidence="3"/>
<evidence type="ECO:0000256" key="5">
    <source>
        <dbReference type="ARBA" id="ARBA00030497"/>
    </source>
</evidence>
<evidence type="ECO:0000313" key="7">
    <source>
        <dbReference type="Proteomes" id="UP000009168"/>
    </source>
</evidence>
<evidence type="ECO:0000256" key="2">
    <source>
        <dbReference type="ARBA" id="ARBA00006472"/>
    </source>
</evidence>
<organism evidence="6 7">
    <name type="scientific">Tetrahymena thermophila (strain SB210)</name>
    <dbReference type="NCBI Taxonomy" id="312017"/>
    <lineage>
        <taxon>Eukaryota</taxon>
        <taxon>Sar</taxon>
        <taxon>Alveolata</taxon>
        <taxon>Ciliophora</taxon>
        <taxon>Intramacronucleata</taxon>
        <taxon>Oligohymenophorea</taxon>
        <taxon>Hymenostomatida</taxon>
        <taxon>Tetrahymenina</taxon>
        <taxon>Tetrahymenidae</taxon>
        <taxon>Tetrahymena</taxon>
    </lineage>
</organism>
<dbReference type="eggNOG" id="ENOG502SP3X">
    <property type="taxonomic scope" value="Eukaryota"/>
</dbReference>
<dbReference type="Gene3D" id="3.30.1360.20">
    <property type="entry name" value="Transcriptional coactivator/pterin dehydratase"/>
    <property type="match status" value="1"/>
</dbReference>
<name>I7MHV4_TETTS</name>
<dbReference type="HOGENOM" id="CLU_1589586_0_0_1"/>
<comment type="catalytic activity">
    <reaction evidence="1">
        <text>(4aS,6R)-4a-hydroxy-L-erythro-5,6,7,8-tetrahydrobiopterin = (6R)-L-erythro-6,7-dihydrobiopterin + H2O</text>
        <dbReference type="Rhea" id="RHEA:11920"/>
        <dbReference type="ChEBI" id="CHEBI:15377"/>
        <dbReference type="ChEBI" id="CHEBI:15642"/>
        <dbReference type="ChEBI" id="CHEBI:43120"/>
        <dbReference type="EC" id="4.2.1.96"/>
    </reaction>
</comment>
<dbReference type="OMA" id="CCRYNQD"/>
<evidence type="ECO:0000256" key="1">
    <source>
        <dbReference type="ARBA" id="ARBA00001554"/>
    </source>
</evidence>
<evidence type="ECO:0000256" key="3">
    <source>
        <dbReference type="ARBA" id="ARBA00013252"/>
    </source>
</evidence>
<proteinExistence type="inferred from homology"/>
<dbReference type="InParanoid" id="I7MHV4"/>